<dbReference type="PROSITE" id="PS00659">
    <property type="entry name" value="GLYCOSYL_HYDROL_F5"/>
    <property type="match status" value="1"/>
</dbReference>
<dbReference type="InterPro" id="IPR041036">
    <property type="entry name" value="GH5_C"/>
</dbReference>
<feature type="compositionally biased region" description="Polar residues" evidence="4">
    <location>
        <begin position="717"/>
        <end position="740"/>
    </location>
</feature>
<keyword evidence="3" id="KW-0326">Glycosidase</keyword>
<name>J5SK40_TRIAS</name>
<dbReference type="InterPro" id="IPR001547">
    <property type="entry name" value="Glyco_hydro_5"/>
</dbReference>
<dbReference type="GO" id="GO:0000272">
    <property type="term" value="P:polysaccharide catabolic process"/>
    <property type="evidence" value="ECO:0007669"/>
    <property type="project" value="InterPro"/>
</dbReference>
<dbReference type="GO" id="GO:0050295">
    <property type="term" value="F:steryl-beta-glucosidase activity"/>
    <property type="evidence" value="ECO:0007669"/>
    <property type="project" value="TreeGrafter"/>
</dbReference>
<evidence type="ECO:0000256" key="2">
    <source>
        <dbReference type="ARBA" id="ARBA00022801"/>
    </source>
</evidence>
<dbReference type="GeneID" id="25989025"/>
<organism evidence="7 8">
    <name type="scientific">Trichosporon asahii var. asahii (strain ATCC 90039 / CBS 2479 / JCM 2466 / KCTC 7840 / NBRC 103889/ NCYC 2677 / UAMH 7654)</name>
    <name type="common">Yeast</name>
    <dbReference type="NCBI Taxonomy" id="1186058"/>
    <lineage>
        <taxon>Eukaryota</taxon>
        <taxon>Fungi</taxon>
        <taxon>Dikarya</taxon>
        <taxon>Basidiomycota</taxon>
        <taxon>Agaricomycotina</taxon>
        <taxon>Tremellomycetes</taxon>
        <taxon>Trichosporonales</taxon>
        <taxon>Trichosporonaceae</taxon>
        <taxon>Trichosporon</taxon>
    </lineage>
</organism>
<dbReference type="InterPro" id="IPR018087">
    <property type="entry name" value="Glyco_hydro_5_CS"/>
</dbReference>
<dbReference type="RefSeq" id="XP_014177665.1">
    <property type="nucleotide sequence ID" value="XM_014322190.1"/>
</dbReference>
<dbReference type="AlphaFoldDB" id="J5SK40"/>
<feature type="domain" description="Glycoside hydrolase family 5 C-terminal" evidence="6">
    <location>
        <begin position="654"/>
        <end position="709"/>
    </location>
</feature>
<dbReference type="Gene3D" id="3.20.20.80">
    <property type="entry name" value="Glycosidases"/>
    <property type="match status" value="2"/>
</dbReference>
<dbReference type="HOGENOM" id="CLU_009024_0_1_1"/>
<dbReference type="KEGG" id="tasa:A1Q1_05513"/>
<dbReference type="InterPro" id="IPR052066">
    <property type="entry name" value="Glycosphingolipid_Hydrolases"/>
</dbReference>
<evidence type="ECO:0000256" key="1">
    <source>
        <dbReference type="ARBA" id="ARBA00005641"/>
    </source>
</evidence>
<dbReference type="PANTHER" id="PTHR31308">
    <property type="match status" value="1"/>
</dbReference>
<dbReference type="InterPro" id="IPR017853">
    <property type="entry name" value="GH"/>
</dbReference>
<dbReference type="PANTHER" id="PTHR31308:SF6">
    <property type="entry name" value="GLYCOSIDE HYDROLASE FAMILY 5 C-TERMINAL DOMAIN-CONTAINING PROTEIN"/>
    <property type="match status" value="1"/>
</dbReference>
<dbReference type="Proteomes" id="UP000002748">
    <property type="component" value="Unassembled WGS sequence"/>
</dbReference>
<comment type="caution">
    <text evidence="7">The sequence shown here is derived from an EMBL/GenBank/DDBJ whole genome shotgun (WGS) entry which is preliminary data.</text>
</comment>
<gene>
    <name evidence="7" type="ORF">A1Q1_05513</name>
</gene>
<dbReference type="Pfam" id="PF00150">
    <property type="entry name" value="Cellulase"/>
    <property type="match status" value="1"/>
</dbReference>
<dbReference type="VEuPathDB" id="FungiDB:A1Q1_05513"/>
<protein>
    <submittedName>
        <fullName evidence="7">Cellulase like glycosyl hydrolase</fullName>
    </submittedName>
</protein>
<evidence type="ECO:0000256" key="4">
    <source>
        <dbReference type="SAM" id="MobiDB-lite"/>
    </source>
</evidence>
<evidence type="ECO:0000259" key="6">
    <source>
        <dbReference type="Pfam" id="PF18564"/>
    </source>
</evidence>
<evidence type="ECO:0000256" key="3">
    <source>
        <dbReference type="ARBA" id="ARBA00023295"/>
    </source>
</evidence>
<keyword evidence="2 7" id="KW-0378">Hydrolase</keyword>
<feature type="domain" description="Glycoside hydrolase family 5" evidence="5">
    <location>
        <begin position="83"/>
        <end position="145"/>
    </location>
</feature>
<dbReference type="Gene3D" id="2.60.40.1180">
    <property type="entry name" value="Golgi alpha-mannosidase II"/>
    <property type="match status" value="1"/>
</dbReference>
<dbReference type="GO" id="GO:1904462">
    <property type="term" value="P:ergosteryl 3-beta-D-glucoside catabolic process"/>
    <property type="evidence" value="ECO:0007669"/>
    <property type="project" value="TreeGrafter"/>
</dbReference>
<dbReference type="Pfam" id="PF18564">
    <property type="entry name" value="Glyco_hydro_5_C"/>
    <property type="match status" value="1"/>
</dbReference>
<dbReference type="SUPFAM" id="SSF51445">
    <property type="entry name" value="(Trans)glycosidases"/>
    <property type="match status" value="1"/>
</dbReference>
<evidence type="ECO:0000313" key="7">
    <source>
        <dbReference type="EMBL" id="EJT46031.1"/>
    </source>
</evidence>
<dbReference type="InterPro" id="IPR013780">
    <property type="entry name" value="Glyco_hydro_b"/>
</dbReference>
<dbReference type="EMBL" id="ALBS01000310">
    <property type="protein sequence ID" value="EJT46031.1"/>
    <property type="molecule type" value="Genomic_DNA"/>
</dbReference>
<proteinExistence type="inferred from homology"/>
<reference evidence="7 8" key="1">
    <citation type="journal article" date="2012" name="Eukaryot. Cell">
        <title>Draft genome sequence of CBS 2479, the standard type strain of Trichosporon asahii.</title>
        <authorList>
            <person name="Yang R.Y."/>
            <person name="Li H.T."/>
            <person name="Zhu H."/>
            <person name="Zhou G.P."/>
            <person name="Wang M."/>
            <person name="Wang L."/>
        </authorList>
    </citation>
    <scope>NUCLEOTIDE SEQUENCE [LARGE SCALE GENOMIC DNA]</scope>
    <source>
        <strain evidence="8">ATCC 90039 / CBS 2479 / JCM 2466 / KCTC 7840 / NCYC 2677 / UAMH 7654</strain>
    </source>
</reference>
<evidence type="ECO:0000313" key="8">
    <source>
        <dbReference type="Proteomes" id="UP000002748"/>
    </source>
</evidence>
<evidence type="ECO:0000259" key="5">
    <source>
        <dbReference type="Pfam" id="PF00150"/>
    </source>
</evidence>
<feature type="region of interest" description="Disordered" evidence="4">
    <location>
        <begin position="711"/>
        <end position="740"/>
    </location>
</feature>
<comment type="similarity">
    <text evidence="1">Belongs to the glycosyl hydrolase 5 (cellulase A) family.</text>
</comment>
<dbReference type="OrthoDB" id="9971853at2759"/>
<accession>J5SK40</accession>
<sequence>MVPPPKVSPVTGRQVPPYYLHASSVHFQDTQGRSVLLRGVNLSGSAKNPVKTPSWSQNGFWEDAEAATTDWIGSTLDLEDGSADIHLARLRAWGFNMLRFCFTWEALEPKPGKYDYEYMKYVVKCLYKIKEYGFRVYMDPHQDVWSRFSGGSGAPIWTIYACGVDPHNITPTYSALVHSDYPSREDPHPEELPCMIWSSNYYRAFGHLVWTLFFAGKMFAPKCIIDGKNIQDWLNDHYCDAVMELGKVIGEAPGLLDETVIGWDSINEPSEGLIGIENLNETPKNQTVFLGPVPTPFENMQLANGQVVEVPNYKFGPLGPAKDGTVVLDPKSKRLWLTPEADAERGAGKWGFVRGPEWQVGECIWAMHNVWDPARNKLLNPGYFHTLPEDPRHKVEFVHDFWRLHWMSYATAVRTWHPEAVHFMNTTVFKPLPELPESFLQHRACASPHYYDGLTLMTRHWGWFNADALGVMRGKYWSVIQALRIGEQNIRKCIQEQLGQLKADTTESLGRSYPTLIGEIGCPYDMDGKAAYGYANNGKGKGDYSQQQRAWDASVNACDGPNALNYTLWCYVPRNSHQWGDNWNGEDLSLWSQDDTRAIEDNGAGYDSFVSGGSRASSVTLTSRRPSPKGIELGTEVTAKLLLDGSRAVGAFCRPYPVATVGYPEDISFDINSTLCRIKVRVAPTDMPGVTQIYVPFVHYASDLEWRLDEAGRPTGASRSSSQQSLLEADPSSKTGRSTGNLELDIDVRASIGSWTTEGQYLYWTYDVPRTETTYTIEIRRNGGPLRVNYNAKRDQGLWADIKEYFGWD</sequence>